<evidence type="ECO:0000313" key="3">
    <source>
        <dbReference type="Proteomes" id="UP000248066"/>
    </source>
</evidence>
<dbReference type="SUPFAM" id="SSF141868">
    <property type="entry name" value="EAL domain-like"/>
    <property type="match status" value="1"/>
</dbReference>
<keyword evidence="3" id="KW-1185">Reference proteome</keyword>
<protein>
    <recommendedName>
        <fullName evidence="1">EAL domain-containing protein</fullName>
    </recommendedName>
</protein>
<gene>
    <name evidence="2" type="ORF">CR205_02000</name>
</gene>
<dbReference type="AlphaFoldDB" id="A0A2W0HUQ8"/>
<dbReference type="GO" id="GO:0071111">
    <property type="term" value="F:cyclic-guanylate-specific phosphodiesterase activity"/>
    <property type="evidence" value="ECO:0007669"/>
    <property type="project" value="InterPro"/>
</dbReference>
<dbReference type="PROSITE" id="PS50883">
    <property type="entry name" value="EAL"/>
    <property type="match status" value="1"/>
</dbReference>
<dbReference type="InterPro" id="IPR001633">
    <property type="entry name" value="EAL_dom"/>
</dbReference>
<comment type="caution">
    <text evidence="2">The sequence shown here is derived from an EMBL/GenBank/DDBJ whole genome shotgun (WGS) entry which is preliminary data.</text>
</comment>
<name>A0A2W0HUQ8_9BACI</name>
<accession>A0A2W0HUQ8</accession>
<dbReference type="Gene3D" id="3.20.20.450">
    <property type="entry name" value="EAL domain"/>
    <property type="match status" value="1"/>
</dbReference>
<dbReference type="PANTHER" id="PTHR33121:SF70">
    <property type="entry name" value="SIGNALING PROTEIN YKOW"/>
    <property type="match status" value="1"/>
</dbReference>
<organism evidence="2 3">
    <name type="scientific">Alteribacter lacisalsi</name>
    <dbReference type="NCBI Taxonomy" id="2045244"/>
    <lineage>
        <taxon>Bacteria</taxon>
        <taxon>Bacillati</taxon>
        <taxon>Bacillota</taxon>
        <taxon>Bacilli</taxon>
        <taxon>Bacillales</taxon>
        <taxon>Bacillaceae</taxon>
        <taxon>Alteribacter</taxon>
    </lineage>
</organism>
<sequence length="349" mass="40342">MNVSGCYLCTTKIPLSKEGVFSIYSSRPELMAIMTELVKERGLEVKIRRGKADVQFLDWHILQKVVEDLYRTLPASKRTAVKCSLGLLGEQPNDFIPLGEMYHKIMNPRLVKIIQEKLFHSFLQPIVRASDEEVYGYEFLLRPRSQLYHFDPGALFKFSQQSGMQSMLDSEARMNAIRTSAMMLDRGTKRFINFLPNSIYDPEFCLRSTFKAVNEYRIRPEDLVFEVVETEKIQDMSHLKRVFDYYRRAGVKVALDDLGAGYSTIDVMTELRPDYGKLDRKLIQDCHLSAEKQKVIQMISQVAQNLGTTLLAEGIENRDEWEFLRTKVDLGQGYFFGKPAKTPLKQYVK</sequence>
<dbReference type="PANTHER" id="PTHR33121">
    <property type="entry name" value="CYCLIC DI-GMP PHOSPHODIESTERASE PDEF"/>
    <property type="match status" value="1"/>
</dbReference>
<evidence type="ECO:0000313" key="2">
    <source>
        <dbReference type="EMBL" id="PYZ97398.1"/>
    </source>
</evidence>
<feature type="domain" description="EAL" evidence="1">
    <location>
        <begin position="103"/>
        <end position="349"/>
    </location>
</feature>
<dbReference type="EMBL" id="PDOF01000001">
    <property type="protein sequence ID" value="PYZ97398.1"/>
    <property type="molecule type" value="Genomic_DNA"/>
</dbReference>
<dbReference type="CDD" id="cd01948">
    <property type="entry name" value="EAL"/>
    <property type="match status" value="1"/>
</dbReference>
<reference evidence="2 3" key="1">
    <citation type="submission" date="2017-10" db="EMBL/GenBank/DDBJ databases">
        <title>Bacillus sp. nov., a halophilic bacterium isolated from a Yangshapao Lake.</title>
        <authorList>
            <person name="Wang H."/>
        </authorList>
    </citation>
    <scope>NUCLEOTIDE SEQUENCE [LARGE SCALE GENOMIC DNA]</scope>
    <source>
        <strain evidence="2 3">YSP-3</strain>
    </source>
</reference>
<evidence type="ECO:0000259" key="1">
    <source>
        <dbReference type="PROSITE" id="PS50883"/>
    </source>
</evidence>
<dbReference type="Pfam" id="PF00563">
    <property type="entry name" value="EAL"/>
    <property type="match status" value="1"/>
</dbReference>
<dbReference type="InterPro" id="IPR050706">
    <property type="entry name" value="Cyclic-di-GMP_PDE-like"/>
</dbReference>
<proteinExistence type="predicted"/>
<dbReference type="SMART" id="SM00052">
    <property type="entry name" value="EAL"/>
    <property type="match status" value="1"/>
</dbReference>
<dbReference type="Proteomes" id="UP000248066">
    <property type="component" value="Unassembled WGS sequence"/>
</dbReference>
<dbReference type="InterPro" id="IPR035919">
    <property type="entry name" value="EAL_sf"/>
</dbReference>